<keyword evidence="4" id="KW-0460">Magnesium</keyword>
<organism evidence="5 6">
    <name type="scientific">Aquibaculum arenosum</name>
    <dbReference type="NCBI Taxonomy" id="3032591"/>
    <lineage>
        <taxon>Bacteria</taxon>
        <taxon>Pseudomonadati</taxon>
        <taxon>Pseudomonadota</taxon>
        <taxon>Alphaproteobacteria</taxon>
        <taxon>Rhodospirillales</taxon>
        <taxon>Rhodovibrionaceae</taxon>
        <taxon>Aquibaculum</taxon>
    </lineage>
</organism>
<dbReference type="PRINTS" id="PR00377">
    <property type="entry name" value="IMPHPHTASES"/>
</dbReference>
<keyword evidence="2" id="KW-0479">Metal-binding</keyword>
<dbReference type="Gene3D" id="3.30.540.10">
    <property type="entry name" value="Fructose-1,6-Bisphosphatase, subunit A, domain 1"/>
    <property type="match status" value="1"/>
</dbReference>
<accession>A0ABT5YMQ5</accession>
<dbReference type="PANTHER" id="PTHR20854:SF4">
    <property type="entry name" value="INOSITOL-1-MONOPHOSPHATASE-RELATED"/>
    <property type="match status" value="1"/>
</dbReference>
<evidence type="ECO:0000313" key="5">
    <source>
        <dbReference type="EMBL" id="MDF2096188.1"/>
    </source>
</evidence>
<dbReference type="InterPro" id="IPR000760">
    <property type="entry name" value="Inositol_monophosphatase-like"/>
</dbReference>
<dbReference type="Gene3D" id="3.40.190.80">
    <property type="match status" value="1"/>
</dbReference>
<comment type="caution">
    <text evidence="5">The sequence shown here is derived from an EMBL/GenBank/DDBJ whole genome shotgun (WGS) entry which is preliminary data.</text>
</comment>
<sequence length="268" mass="29301">MFPDFERIGAVLREVAAEEAMPRFRALADEDVRRKAAGDLVTVADIAVERQLERRLPDFLPGSLVVGEEAVEDDPTVLDRLEGDRHVWIIDPIDGTGNFARGSATFAVMVALTRGTETLGGWIYDPVGQRMLIAERGEGAYLNGERLRATRGKAVTALQGTLHFGSTTDPQVARALSRNESKVGRLKSLRCAGQEYLRLTTGDSDFALFTKTKPWDHCPGVLILEETGGQGRLLNGRPYTARDYRAPGLLLAADAAHWDALQTTLLGD</sequence>
<dbReference type="PROSITE" id="PS00629">
    <property type="entry name" value="IMP_1"/>
    <property type="match status" value="1"/>
</dbReference>
<protein>
    <submittedName>
        <fullName evidence="5">Inositol monophosphatase</fullName>
    </submittedName>
</protein>
<evidence type="ECO:0000256" key="4">
    <source>
        <dbReference type="ARBA" id="ARBA00022842"/>
    </source>
</evidence>
<reference evidence="5 6" key="1">
    <citation type="submission" date="2023-03" db="EMBL/GenBank/DDBJ databases">
        <title>Fodinicurvata sp. CAU 1616 isolated from sea sendiment.</title>
        <authorList>
            <person name="Kim W."/>
        </authorList>
    </citation>
    <scope>NUCLEOTIDE SEQUENCE [LARGE SCALE GENOMIC DNA]</scope>
    <source>
        <strain evidence="5 6">CAU 1616</strain>
    </source>
</reference>
<dbReference type="Pfam" id="PF00459">
    <property type="entry name" value="Inositol_P"/>
    <property type="match status" value="1"/>
</dbReference>
<dbReference type="InterPro" id="IPR020583">
    <property type="entry name" value="Inositol_monoP_metal-BS"/>
</dbReference>
<dbReference type="Proteomes" id="UP001215503">
    <property type="component" value="Unassembled WGS sequence"/>
</dbReference>
<comment type="similarity">
    <text evidence="1">Belongs to the inositol monophosphatase superfamily.</text>
</comment>
<dbReference type="EMBL" id="JARHUD010000005">
    <property type="protein sequence ID" value="MDF2096188.1"/>
    <property type="molecule type" value="Genomic_DNA"/>
</dbReference>
<proteinExistence type="inferred from homology"/>
<dbReference type="RefSeq" id="WP_275822366.1">
    <property type="nucleotide sequence ID" value="NZ_JARHUD010000005.1"/>
</dbReference>
<keyword evidence="6" id="KW-1185">Reference proteome</keyword>
<dbReference type="SUPFAM" id="SSF56655">
    <property type="entry name" value="Carbohydrate phosphatase"/>
    <property type="match status" value="1"/>
</dbReference>
<name>A0ABT5YMQ5_9PROT</name>
<keyword evidence="3" id="KW-0378">Hydrolase</keyword>
<evidence type="ECO:0000313" key="6">
    <source>
        <dbReference type="Proteomes" id="UP001215503"/>
    </source>
</evidence>
<dbReference type="PANTHER" id="PTHR20854">
    <property type="entry name" value="INOSITOL MONOPHOSPHATASE"/>
    <property type="match status" value="1"/>
</dbReference>
<evidence type="ECO:0000256" key="2">
    <source>
        <dbReference type="ARBA" id="ARBA00022723"/>
    </source>
</evidence>
<evidence type="ECO:0000256" key="3">
    <source>
        <dbReference type="ARBA" id="ARBA00022801"/>
    </source>
</evidence>
<gene>
    <name evidence="5" type="ORF">P2G67_09395</name>
</gene>
<evidence type="ECO:0000256" key="1">
    <source>
        <dbReference type="ARBA" id="ARBA00009759"/>
    </source>
</evidence>